<name>A8ZQQ1_ACAM1</name>
<dbReference type="EMBL" id="CP000844">
    <property type="protein sequence ID" value="ABW33337.1"/>
    <property type="molecule type" value="Genomic_DNA"/>
</dbReference>
<protein>
    <submittedName>
        <fullName evidence="2">Glyoxalase/bleomycin resistance protein/dioxygenase</fullName>
        <ecNumber evidence="2">1.13.11.27</ecNumber>
        <ecNumber evidence="2">1.13.11.39</ecNumber>
    </submittedName>
</protein>
<organism evidence="2 3">
    <name type="scientific">Acaryochloris marina (strain MBIC 11017)</name>
    <dbReference type="NCBI Taxonomy" id="329726"/>
    <lineage>
        <taxon>Bacteria</taxon>
        <taxon>Bacillati</taxon>
        <taxon>Cyanobacteriota</taxon>
        <taxon>Cyanophyceae</taxon>
        <taxon>Acaryochloridales</taxon>
        <taxon>Acaryochloridaceae</taxon>
        <taxon>Acaryochloris</taxon>
    </lineage>
</organism>
<dbReference type="PROSITE" id="PS51819">
    <property type="entry name" value="VOC"/>
    <property type="match status" value="1"/>
</dbReference>
<dbReference type="KEGG" id="amr:AM1_G0157"/>
<dbReference type="EC" id="1.13.11.39" evidence="2"/>
<keyword evidence="2" id="KW-0560">Oxidoreductase</keyword>
<proteinExistence type="predicted"/>
<dbReference type="GO" id="GO:0018583">
    <property type="term" value="F:biphenyl-2,3-diol 1,2-dioxygenase activity"/>
    <property type="evidence" value="ECO:0007669"/>
    <property type="project" value="UniProtKB-EC"/>
</dbReference>
<geneLocation type="plasmid" evidence="2 3">
    <name>pREB7</name>
</geneLocation>
<evidence type="ECO:0000313" key="3">
    <source>
        <dbReference type="Proteomes" id="UP000000268"/>
    </source>
</evidence>
<keyword evidence="3" id="KW-1185">Reference proteome</keyword>
<dbReference type="Gene3D" id="3.10.180.10">
    <property type="entry name" value="2,3-Dihydroxybiphenyl 1,2-Dioxygenase, domain 1"/>
    <property type="match status" value="1"/>
</dbReference>
<gene>
    <name evidence="2" type="ordered locus">AM1_G0157</name>
</gene>
<accession>A8ZQQ1</accession>
<dbReference type="EC" id="1.13.11.27" evidence="2"/>
<dbReference type="Pfam" id="PF00903">
    <property type="entry name" value="Glyoxalase"/>
    <property type="match status" value="1"/>
</dbReference>
<reference evidence="2 3" key="1">
    <citation type="journal article" date="2008" name="Proc. Natl. Acad. Sci. U.S.A.">
        <title>Niche adaptation and genome expansion in the chlorophyll d-producing cyanobacterium Acaryochloris marina.</title>
        <authorList>
            <person name="Swingley W.D."/>
            <person name="Chen M."/>
            <person name="Cheung P.C."/>
            <person name="Conrad A.L."/>
            <person name="Dejesa L.C."/>
            <person name="Hao J."/>
            <person name="Honchak B.M."/>
            <person name="Karbach L.E."/>
            <person name="Kurdoglu A."/>
            <person name="Lahiri S."/>
            <person name="Mastrian S.D."/>
            <person name="Miyashita H."/>
            <person name="Page L."/>
            <person name="Ramakrishna P."/>
            <person name="Satoh S."/>
            <person name="Sattley W.M."/>
            <person name="Shimada Y."/>
            <person name="Taylor H.L."/>
            <person name="Tomo T."/>
            <person name="Tsuchiya T."/>
            <person name="Wang Z.T."/>
            <person name="Raymond J."/>
            <person name="Mimuro M."/>
            <person name="Blankenship R.E."/>
            <person name="Touchman J.W."/>
        </authorList>
    </citation>
    <scope>NUCLEOTIDE SEQUENCE [LARGE SCALE GENOMIC DNA]</scope>
    <source>
        <strain evidence="3">MBIC 11017</strain>
        <plasmid evidence="3">Plasmid pREB7</plasmid>
    </source>
</reference>
<dbReference type="Proteomes" id="UP000000268">
    <property type="component" value="Plasmid pREB7"/>
</dbReference>
<sequence>MTSTPKESMAQNQFSGLSPILNVSSIPTSIDYYVNVLGFQKDWDWGDPPTFASVSRDDVCIFLCQGAQGQPGTWISIFVADVDALFIDYKAKGAKIRQAPTNFSWGMREMNIEDPDGHRLRVGSATNEPSDGVPLCED</sequence>
<evidence type="ECO:0000313" key="2">
    <source>
        <dbReference type="EMBL" id="ABW33337.1"/>
    </source>
</evidence>
<dbReference type="AlphaFoldDB" id="A8ZQQ1"/>
<evidence type="ECO:0000259" key="1">
    <source>
        <dbReference type="PROSITE" id="PS51819"/>
    </source>
</evidence>
<dbReference type="SUPFAM" id="SSF54593">
    <property type="entry name" value="Glyoxalase/Bleomycin resistance protein/Dihydroxybiphenyl dioxygenase"/>
    <property type="match status" value="1"/>
</dbReference>
<dbReference type="InterPro" id="IPR029068">
    <property type="entry name" value="Glyas_Bleomycin-R_OHBP_Dase"/>
</dbReference>
<keyword evidence="2" id="KW-0614">Plasmid</keyword>
<dbReference type="OrthoDB" id="9798201at2"/>
<dbReference type="InterPro" id="IPR004360">
    <property type="entry name" value="Glyas_Fos-R_dOase_dom"/>
</dbReference>
<keyword evidence="2" id="KW-0223">Dioxygenase</keyword>
<dbReference type="InterPro" id="IPR037523">
    <property type="entry name" value="VOC_core"/>
</dbReference>
<dbReference type="eggNOG" id="COG0346">
    <property type="taxonomic scope" value="Bacteria"/>
</dbReference>
<feature type="domain" description="VOC" evidence="1">
    <location>
        <begin position="13"/>
        <end position="125"/>
    </location>
</feature>
<dbReference type="RefSeq" id="WP_012168402.1">
    <property type="nucleotide sequence ID" value="NC_009932.1"/>
</dbReference>
<dbReference type="CDD" id="cd16355">
    <property type="entry name" value="VOC_like"/>
    <property type="match status" value="1"/>
</dbReference>
<dbReference type="HOGENOM" id="CLU_046006_15_3_3"/>
<dbReference type="GO" id="GO:0003868">
    <property type="term" value="F:4-hydroxyphenylpyruvate dioxygenase activity"/>
    <property type="evidence" value="ECO:0007669"/>
    <property type="project" value="UniProtKB-EC"/>
</dbReference>